<feature type="domain" description="Alpha-L-glutamate ligase-related protein ATP-grasp" evidence="1">
    <location>
        <begin position="186"/>
        <end position="331"/>
    </location>
</feature>
<dbReference type="AlphaFoldDB" id="A0A7X1TJP9"/>
<evidence type="ECO:0000313" key="2">
    <source>
        <dbReference type="EMBL" id="MPW21584.1"/>
    </source>
</evidence>
<dbReference type="Pfam" id="PF14397">
    <property type="entry name" value="ATPgrasp_ST"/>
    <property type="match status" value="1"/>
</dbReference>
<evidence type="ECO:0000313" key="3">
    <source>
        <dbReference type="Proteomes" id="UP000484381"/>
    </source>
</evidence>
<accession>A0A7X1TJP9</accession>
<proteinExistence type="predicted"/>
<keyword evidence="3" id="KW-1185">Reference proteome</keyword>
<gene>
    <name evidence="2" type="ORF">GCT13_33120</name>
</gene>
<comment type="caution">
    <text evidence="2">The sequence shown here is derived from an EMBL/GenBank/DDBJ whole genome shotgun (WGS) entry which is preliminary data.</text>
</comment>
<reference evidence="2 3" key="1">
    <citation type="submission" date="2019-10" db="EMBL/GenBank/DDBJ databases">
        <title>Paraburkholderia sp. isolated from nodules of Mimosa pudica from Brazilian Atlantic Forest soils.</title>
        <authorList>
            <person name="Paulitsch F."/>
            <person name="Hungria M."/>
            <person name="Dall'Agnol R."/>
        </authorList>
    </citation>
    <scope>NUCLEOTIDE SEQUENCE [LARGE SCALE GENOMIC DNA]</scope>
    <source>
        <strain evidence="2 3">CNPSo 3157</strain>
    </source>
</reference>
<dbReference type="Proteomes" id="UP000484381">
    <property type="component" value="Unassembled WGS sequence"/>
</dbReference>
<dbReference type="EMBL" id="WHNP01000046">
    <property type="protein sequence ID" value="MPW21584.1"/>
    <property type="molecule type" value="Genomic_DNA"/>
</dbReference>
<dbReference type="InterPro" id="IPR039523">
    <property type="entry name" value="RimK-rel_E_lig_ATP-grasp"/>
</dbReference>
<dbReference type="RefSeq" id="WP_152765499.1">
    <property type="nucleotide sequence ID" value="NZ_WHNP01000046.1"/>
</dbReference>
<evidence type="ECO:0000259" key="1">
    <source>
        <dbReference type="Pfam" id="PF14397"/>
    </source>
</evidence>
<organism evidence="2 3">
    <name type="scientific">Paraburkholderia franconis</name>
    <dbReference type="NCBI Taxonomy" id="2654983"/>
    <lineage>
        <taxon>Bacteria</taxon>
        <taxon>Pseudomonadati</taxon>
        <taxon>Pseudomonadota</taxon>
        <taxon>Betaproteobacteria</taxon>
        <taxon>Burkholderiales</taxon>
        <taxon>Burkholderiaceae</taxon>
        <taxon>Paraburkholderia</taxon>
    </lineage>
</organism>
<name>A0A7X1TJP9_9BURK</name>
<protein>
    <recommendedName>
        <fullName evidence="1">Alpha-L-glutamate ligase-related protein ATP-grasp domain-containing protein</fullName>
    </recommendedName>
</protein>
<sequence>MPVDFEQLAKTSVKKLAKYKFHRDHAIQAREILRTIEKLHGKISHTVVRQTDSYARDVFGDAIYAPWLRVYAAVNGSFKEGWIPDNYYGAVVVPRTKGWYGKISTLKSASQLIFRDKAFPDLGYFANGFFYTMENAVIPDQDLRNTLFSETDKVAFKLDQSGQGKGVYVIESQSFDPQSIRSGGNGVFQAFIRQHELFDLFTHGPVATLRLTTVVEPAGGISLRACFLRLGRAGETHVQTGSEVNIPINPLTGELDPRGYLSDWTDVRAHPDTKIEFEGVRLPAFSECVAKVLELHAKVPFVCCIGWDVTVDANENVKVLEWNAEHNDIKFGEATQGPCFSDLGWEHLQFARIPG</sequence>